<reference evidence="3 4" key="1">
    <citation type="submission" date="2016-10" db="EMBL/GenBank/DDBJ databases">
        <authorList>
            <person name="de Groot N.N."/>
        </authorList>
    </citation>
    <scope>NUCLEOTIDE SEQUENCE [LARGE SCALE GENOMIC DNA]</scope>
    <source>
        <strain evidence="3 4">CGMCC 1.5012</strain>
    </source>
</reference>
<gene>
    <name evidence="3" type="ORF">SAMN05192585_15214</name>
</gene>
<organism evidence="3 4">
    <name type="scientific">Acetanaerobacterium elongatum</name>
    <dbReference type="NCBI Taxonomy" id="258515"/>
    <lineage>
        <taxon>Bacteria</taxon>
        <taxon>Bacillati</taxon>
        <taxon>Bacillota</taxon>
        <taxon>Clostridia</taxon>
        <taxon>Eubacteriales</taxon>
        <taxon>Oscillospiraceae</taxon>
        <taxon>Acetanaerobacterium</taxon>
    </lineage>
</organism>
<proteinExistence type="predicted"/>
<dbReference type="RefSeq" id="WP_092643458.1">
    <property type="nucleotide sequence ID" value="NZ_FNID01000052.1"/>
</dbReference>
<feature type="region of interest" description="Disordered" evidence="1">
    <location>
        <begin position="1"/>
        <end position="25"/>
    </location>
</feature>
<accession>A0A1H0GLX8</accession>
<evidence type="ECO:0000256" key="1">
    <source>
        <dbReference type="SAM" id="MobiDB-lite"/>
    </source>
</evidence>
<dbReference type="Proteomes" id="UP000199182">
    <property type="component" value="Unassembled WGS sequence"/>
</dbReference>
<evidence type="ECO:0000313" key="3">
    <source>
        <dbReference type="EMBL" id="SDO07996.1"/>
    </source>
</evidence>
<evidence type="ECO:0000313" key="4">
    <source>
        <dbReference type="Proteomes" id="UP000199182"/>
    </source>
</evidence>
<name>A0A1H0GLX8_9FIRM</name>
<dbReference type="AlphaFoldDB" id="A0A1H0GLX8"/>
<keyword evidence="2" id="KW-1133">Transmembrane helix</keyword>
<dbReference type="EMBL" id="FNID01000052">
    <property type="protein sequence ID" value="SDO07996.1"/>
    <property type="molecule type" value="Genomic_DNA"/>
</dbReference>
<dbReference type="STRING" id="258515.SAMN05192585_15214"/>
<protein>
    <submittedName>
        <fullName evidence="3">Uncharacterized protein</fullName>
    </submittedName>
</protein>
<evidence type="ECO:0000256" key="2">
    <source>
        <dbReference type="SAM" id="Phobius"/>
    </source>
</evidence>
<sequence length="332" mass="35383">MDSELFKSGLEQEEPKRPPVPHKRRRKASRVAAPIGLVLLLLCGIGLVTLVLGGIALGQSFINNDKEKAKFEKFLLPVVMYDPPAFESVTTLDQAMLLQTSMWAAILNNDDAKWAKDDLGFAQIPASELDVQAAKLYGTAVKLEHQSFGDFETNYVYNADTKTYSVPPAATTQVYTPKVTNITKKGDEVILRVGYVPPGSVWEIDDNGNRKQPDPDKYLEYHLQKSETGYIIVSLKYIDNPSSNIVSATSSLGEALINSGETSSNEGEAFGDASEQPAAAVVGASDGSSSGMASSGETSSGEASGEESSSSRSSSSKASSSDESSSSKSSSK</sequence>
<keyword evidence="4" id="KW-1185">Reference proteome</keyword>
<keyword evidence="2" id="KW-0812">Transmembrane</keyword>
<feature type="transmembrane region" description="Helical" evidence="2">
    <location>
        <begin position="31"/>
        <end position="57"/>
    </location>
</feature>
<feature type="region of interest" description="Disordered" evidence="1">
    <location>
        <begin position="258"/>
        <end position="332"/>
    </location>
</feature>
<dbReference type="OrthoDB" id="1854534at2"/>
<keyword evidence="2" id="KW-0472">Membrane</keyword>
<feature type="compositionally biased region" description="Low complexity" evidence="1">
    <location>
        <begin position="283"/>
        <end position="332"/>
    </location>
</feature>